<evidence type="ECO:0000313" key="2">
    <source>
        <dbReference type="Proteomes" id="UP000249828"/>
    </source>
</evidence>
<organism evidence="1 2">
    <name type="scientific">Enterococcus plantarum</name>
    <dbReference type="NCBI Taxonomy" id="1077675"/>
    <lineage>
        <taxon>Bacteria</taxon>
        <taxon>Bacillati</taxon>
        <taxon>Bacillota</taxon>
        <taxon>Bacilli</taxon>
        <taxon>Lactobacillales</taxon>
        <taxon>Enterococcaceae</taxon>
        <taxon>Enterococcus</taxon>
    </lineage>
</organism>
<sequence>MSNLGKQDVFYFEGLDDILIAMMKTPDAVDQAPTYDAIVRLPIATKIGIKGNGSALEKWASSKMFRRVSRETKHEIGLDHVGIPIEVMDELKGLIATNGVTFGKTISREFPYFAFGFIGNVEGGGKKVVWYPKTQLSNVIDEEYVTAEEETKIDDVTANFVANGLNCNNVMYASFDTNRDTAKAGDFEKFIQQPVYDEEQWINLVGAPSNTKGGGE</sequence>
<reference evidence="1 2" key="1">
    <citation type="submission" date="2017-11" db="EMBL/GenBank/DDBJ databases">
        <title>Draft genome sequence of Enterococcus plantarum TRW2 strain isolated from lettuce.</title>
        <authorList>
            <person name="Kim E.B."/>
            <person name="Marco M.L."/>
            <person name="Williams T.R."/>
            <person name="You I.H."/>
        </authorList>
    </citation>
    <scope>NUCLEOTIDE SEQUENCE [LARGE SCALE GENOMIC DNA]</scope>
    <source>
        <strain evidence="1 2">TRW2</strain>
    </source>
</reference>
<dbReference type="AlphaFoldDB" id="A0A2W3ZZE4"/>
<keyword evidence="2" id="KW-1185">Reference proteome</keyword>
<dbReference type="RefSeq" id="WP_111247785.1">
    <property type="nucleotide sequence ID" value="NZ_PIEU01000057.1"/>
</dbReference>
<evidence type="ECO:0000313" key="1">
    <source>
        <dbReference type="EMBL" id="PZL74103.1"/>
    </source>
</evidence>
<dbReference type="NCBIfam" id="TIGR01603">
    <property type="entry name" value="maj_tail_phi13"/>
    <property type="match status" value="1"/>
</dbReference>
<dbReference type="EMBL" id="PIEU01000057">
    <property type="protein sequence ID" value="PZL74103.1"/>
    <property type="molecule type" value="Genomic_DNA"/>
</dbReference>
<name>A0A2W3ZZE4_9ENTE</name>
<comment type="caution">
    <text evidence="1">The sequence shown here is derived from an EMBL/GenBank/DDBJ whole genome shotgun (WGS) entry which is preliminary data.</text>
</comment>
<gene>
    <name evidence="1" type="ORF">CI088_07865</name>
</gene>
<dbReference type="InterPro" id="IPR006490">
    <property type="entry name" value="Maj_tail_phi13"/>
</dbReference>
<accession>A0A2W3ZZE4</accession>
<proteinExistence type="predicted"/>
<protein>
    <submittedName>
        <fullName evidence="1">Phage tail protein</fullName>
    </submittedName>
</protein>
<dbReference type="Proteomes" id="UP000249828">
    <property type="component" value="Unassembled WGS sequence"/>
</dbReference>